<dbReference type="Proteomes" id="UP000299102">
    <property type="component" value="Unassembled WGS sequence"/>
</dbReference>
<organism evidence="2 3">
    <name type="scientific">Eumeta variegata</name>
    <name type="common">Bagworm moth</name>
    <name type="synonym">Eumeta japonica</name>
    <dbReference type="NCBI Taxonomy" id="151549"/>
    <lineage>
        <taxon>Eukaryota</taxon>
        <taxon>Metazoa</taxon>
        <taxon>Ecdysozoa</taxon>
        <taxon>Arthropoda</taxon>
        <taxon>Hexapoda</taxon>
        <taxon>Insecta</taxon>
        <taxon>Pterygota</taxon>
        <taxon>Neoptera</taxon>
        <taxon>Endopterygota</taxon>
        <taxon>Lepidoptera</taxon>
        <taxon>Glossata</taxon>
        <taxon>Ditrysia</taxon>
        <taxon>Tineoidea</taxon>
        <taxon>Psychidae</taxon>
        <taxon>Oiketicinae</taxon>
        <taxon>Eumeta</taxon>
    </lineage>
</organism>
<name>A0A4C1YR48_EUMVA</name>
<feature type="region of interest" description="Disordered" evidence="1">
    <location>
        <begin position="57"/>
        <end position="79"/>
    </location>
</feature>
<feature type="compositionally biased region" description="Polar residues" evidence="1">
    <location>
        <begin position="1"/>
        <end position="12"/>
    </location>
</feature>
<feature type="compositionally biased region" description="Basic residues" evidence="1">
    <location>
        <begin position="90"/>
        <end position="101"/>
    </location>
</feature>
<accession>A0A4C1YR48</accession>
<sequence>MAAGTTRPSSIANGWGRKVAERRPRSDRCGVRRLLIGWTEGLVKIARWLLVTHKTDAGGAPVRKKKTRPSRLSTEQLEDSHTKVQLFSRATRRRRRRRRAGKRDLFRSSIDHTAPRSVRLIETEHGFPFIRYLNEIEE</sequence>
<evidence type="ECO:0000313" key="3">
    <source>
        <dbReference type="Proteomes" id="UP000299102"/>
    </source>
</evidence>
<comment type="caution">
    <text evidence="2">The sequence shown here is derived from an EMBL/GenBank/DDBJ whole genome shotgun (WGS) entry which is preliminary data.</text>
</comment>
<dbReference type="AlphaFoldDB" id="A0A4C1YR48"/>
<protein>
    <submittedName>
        <fullName evidence="2">Uncharacterized protein</fullName>
    </submittedName>
</protein>
<keyword evidence="3" id="KW-1185">Reference proteome</keyword>
<proteinExistence type="predicted"/>
<evidence type="ECO:0000256" key="1">
    <source>
        <dbReference type="SAM" id="MobiDB-lite"/>
    </source>
</evidence>
<reference evidence="2 3" key="1">
    <citation type="journal article" date="2019" name="Commun. Biol.">
        <title>The bagworm genome reveals a unique fibroin gene that provides high tensile strength.</title>
        <authorList>
            <person name="Kono N."/>
            <person name="Nakamura H."/>
            <person name="Ohtoshi R."/>
            <person name="Tomita M."/>
            <person name="Numata K."/>
            <person name="Arakawa K."/>
        </authorList>
    </citation>
    <scope>NUCLEOTIDE SEQUENCE [LARGE SCALE GENOMIC DNA]</scope>
</reference>
<gene>
    <name evidence="2" type="ORF">EVAR_80628_1</name>
</gene>
<feature type="region of interest" description="Disordered" evidence="1">
    <location>
        <begin position="89"/>
        <end position="108"/>
    </location>
</feature>
<feature type="region of interest" description="Disordered" evidence="1">
    <location>
        <begin position="1"/>
        <end position="23"/>
    </location>
</feature>
<dbReference type="EMBL" id="BGZK01001377">
    <property type="protein sequence ID" value="GBP78618.1"/>
    <property type="molecule type" value="Genomic_DNA"/>
</dbReference>
<evidence type="ECO:0000313" key="2">
    <source>
        <dbReference type="EMBL" id="GBP78618.1"/>
    </source>
</evidence>